<dbReference type="InterPro" id="IPR024867">
    <property type="entry name" value="NFRKB"/>
</dbReference>
<dbReference type="CDD" id="cd21865">
    <property type="entry name" value="DEUBAD_NFRKB"/>
    <property type="match status" value="1"/>
</dbReference>
<dbReference type="OrthoDB" id="70874at2759"/>
<dbReference type="STRING" id="56857.A0A200R3R7"/>
<organism evidence="5 6">
    <name type="scientific">Macleaya cordata</name>
    <name type="common">Five-seeded plume-poppy</name>
    <name type="synonym">Bocconia cordata</name>
    <dbReference type="NCBI Taxonomy" id="56857"/>
    <lineage>
        <taxon>Eukaryota</taxon>
        <taxon>Viridiplantae</taxon>
        <taxon>Streptophyta</taxon>
        <taxon>Embryophyta</taxon>
        <taxon>Tracheophyta</taxon>
        <taxon>Spermatophyta</taxon>
        <taxon>Magnoliopsida</taxon>
        <taxon>Ranunculales</taxon>
        <taxon>Papaveraceae</taxon>
        <taxon>Papaveroideae</taxon>
        <taxon>Macleaya</taxon>
    </lineage>
</organism>
<reference evidence="5 6" key="1">
    <citation type="journal article" date="2017" name="Mol. Plant">
        <title>The Genome of Medicinal Plant Macleaya cordata Provides New Insights into Benzylisoquinoline Alkaloids Metabolism.</title>
        <authorList>
            <person name="Liu X."/>
            <person name="Liu Y."/>
            <person name="Huang P."/>
            <person name="Ma Y."/>
            <person name="Qing Z."/>
            <person name="Tang Q."/>
            <person name="Cao H."/>
            <person name="Cheng P."/>
            <person name="Zheng Y."/>
            <person name="Yuan Z."/>
            <person name="Zhou Y."/>
            <person name="Liu J."/>
            <person name="Tang Z."/>
            <person name="Zhuo Y."/>
            <person name="Zhang Y."/>
            <person name="Yu L."/>
            <person name="Huang J."/>
            <person name="Yang P."/>
            <person name="Peng Q."/>
            <person name="Zhang J."/>
            <person name="Jiang W."/>
            <person name="Zhang Z."/>
            <person name="Lin K."/>
            <person name="Ro D.K."/>
            <person name="Chen X."/>
            <person name="Xiong X."/>
            <person name="Shang Y."/>
            <person name="Huang S."/>
            <person name="Zeng J."/>
        </authorList>
    </citation>
    <scope>NUCLEOTIDE SEQUENCE [LARGE SCALE GENOMIC DNA]</scope>
    <source>
        <strain evidence="6">cv. BLH2017</strain>
        <tissue evidence="5">Root</tissue>
    </source>
</reference>
<proteinExistence type="predicted"/>
<name>A0A200R3R7_MACCD</name>
<keyword evidence="2" id="KW-0539">Nucleus</keyword>
<dbReference type="PANTHER" id="PTHR13052">
    <property type="entry name" value="NFRKB-RELATED"/>
    <property type="match status" value="1"/>
</dbReference>
<feature type="region of interest" description="Disordered" evidence="3">
    <location>
        <begin position="363"/>
        <end position="441"/>
    </location>
</feature>
<evidence type="ECO:0000313" key="5">
    <source>
        <dbReference type="EMBL" id="OVA17351.1"/>
    </source>
</evidence>
<accession>A0A200R3R7</accession>
<protein>
    <submittedName>
        <fullName evidence="5">Nuclear factor related to kappa-B-binding protein</fullName>
    </submittedName>
</protein>
<feature type="domain" description="DEUBAD" evidence="4">
    <location>
        <begin position="90"/>
        <end position="201"/>
    </location>
</feature>
<dbReference type="PROSITE" id="PS51916">
    <property type="entry name" value="DEUBAD"/>
    <property type="match status" value="1"/>
</dbReference>
<evidence type="ECO:0000256" key="1">
    <source>
        <dbReference type="ARBA" id="ARBA00004123"/>
    </source>
</evidence>
<dbReference type="PANTHER" id="PTHR13052:SF2">
    <property type="entry name" value="NUCLEAR FACTOR KAPPA-B-BINDING PROTEIN"/>
    <property type="match status" value="1"/>
</dbReference>
<sequence>MAAGQQKKRLNASSAVSCNLQQYSAKKKKNVEPSQTLSDMSSRVSLEWNDNQKRIVAKREQIGITWRDLSPFIDSFSKCNIGLADVVAIPQEIFGLEDMTGVLSYEVWKTHVSESERNFLSKFLPEGADAEELVQGLLSGENLHFGNPFLKWGASLCSGNFHPDAVLSQDLSFKANKKAYYEELQTYHNDIVENLQKWKEVWISCKDPEKDFPQKILRKGFMKEKRTNSSAVSERLKGGTISRKEENLQKMFIRSGDAAKYMSYFKISKKQHGLVKRIKQSGDGIQSNSLNRVLGDIKGFRVQPYEAFEAEEHKKLHEHWLQMTSRDLPLAFAHWTKRKLHRQQWRMSLEQELAEKKKDLVVEDEDEGHPDSLLEERRDNGETYHQVGMDVQNSGDDEESAPHSINSQRLLRVPSLNGHYELNHTNREPEKGNQDNLKPKGASPILHKIFGTMNPSEDSVERGVPTNYAKESVTLSKNNQPLQRIPSLNSHLELDRMDVEREEEAIQVIMRSGAATNLSEVIGHMNATENSVGRGVSISSAKDVWPAAGMLDPYQHPISLSHGYTSAELSLRQPNPIRQHPARLIDLEADTFERNVEETLFQRRPSNDIESALHINRGGSVLGSYTNNDCNDLQPFLKGQGMGQGMPPSYPHEHKQLGIQFLETRNGSLGTGIHHPGHFREQQQQPLEQRQQMSDGEFYMHQAIHKNIYSDSGRYPNPNPSQGLFPQVDMQNWAINPVRLSAPSQSLSNGERLSGKNWFSNERGIRGGWPGVEVSGIAGQCLGSRGDTDESLYSIFSQHNKLQSHSYDPVTATEQYLPMRDFVGRGISGNNNFFPHTGHQLNHLRGHEAASTATATPTPTPNLNSNNNTSWMNSTHQSSSIHDPIQKPFLRSWN</sequence>
<dbReference type="InParanoid" id="A0A200R3R7"/>
<comment type="caution">
    <text evidence="5">The sequence shown here is derived from an EMBL/GenBank/DDBJ whole genome shotgun (WGS) entry which is preliminary data.</text>
</comment>
<evidence type="ECO:0000313" key="6">
    <source>
        <dbReference type="Proteomes" id="UP000195402"/>
    </source>
</evidence>
<dbReference type="Proteomes" id="UP000195402">
    <property type="component" value="Unassembled WGS sequence"/>
</dbReference>
<feature type="compositionally biased region" description="Low complexity" evidence="3">
    <location>
        <begin position="849"/>
        <end position="875"/>
    </location>
</feature>
<gene>
    <name evidence="5" type="ORF">BVC80_1837g161</name>
</gene>
<keyword evidence="6" id="KW-1185">Reference proteome</keyword>
<dbReference type="OMA" id="QPYNIFV"/>
<dbReference type="EMBL" id="MVGT01000438">
    <property type="protein sequence ID" value="OVA17351.1"/>
    <property type="molecule type" value="Genomic_DNA"/>
</dbReference>
<evidence type="ECO:0000259" key="4">
    <source>
        <dbReference type="PROSITE" id="PS51916"/>
    </source>
</evidence>
<feature type="compositionally biased region" description="Basic and acidic residues" evidence="3">
    <location>
        <begin position="421"/>
        <end position="433"/>
    </location>
</feature>
<comment type="subcellular location">
    <subcellularLocation>
        <location evidence="1">Nucleus</location>
    </subcellularLocation>
</comment>
<dbReference type="FunCoup" id="A0A200R3R7">
    <property type="interactions" value="1287"/>
</dbReference>
<feature type="region of interest" description="Disordered" evidence="3">
    <location>
        <begin position="848"/>
        <end position="894"/>
    </location>
</feature>
<dbReference type="InterPro" id="IPR044867">
    <property type="entry name" value="DEUBAD_dom"/>
</dbReference>
<dbReference type="GO" id="GO:0031011">
    <property type="term" value="C:Ino80 complex"/>
    <property type="evidence" value="ECO:0007669"/>
    <property type="project" value="InterPro"/>
</dbReference>
<evidence type="ECO:0000256" key="2">
    <source>
        <dbReference type="ARBA" id="ARBA00023242"/>
    </source>
</evidence>
<feature type="compositionally biased region" description="Basic and acidic residues" evidence="3">
    <location>
        <begin position="369"/>
        <end position="382"/>
    </location>
</feature>
<dbReference type="AlphaFoldDB" id="A0A200R3R7"/>
<evidence type="ECO:0000256" key="3">
    <source>
        <dbReference type="SAM" id="MobiDB-lite"/>
    </source>
</evidence>